<evidence type="ECO:0000256" key="1">
    <source>
        <dbReference type="ARBA" id="ARBA00004571"/>
    </source>
</evidence>
<dbReference type="GO" id="GO:0006826">
    <property type="term" value="P:iron ion transport"/>
    <property type="evidence" value="ECO:0007669"/>
    <property type="project" value="UniProtKB-KW"/>
</dbReference>
<keyword evidence="8 10" id="KW-0472">Membrane</keyword>
<dbReference type="InterPro" id="IPR036942">
    <property type="entry name" value="Beta-barrel_TonB_sf"/>
</dbReference>
<evidence type="ECO:0000256" key="5">
    <source>
        <dbReference type="ARBA" id="ARBA00022692"/>
    </source>
</evidence>
<dbReference type="Pfam" id="PF00593">
    <property type="entry name" value="TonB_dep_Rec_b-barrel"/>
    <property type="match status" value="1"/>
</dbReference>
<dbReference type="InterPro" id="IPR023997">
    <property type="entry name" value="TonB-dep_OMP_SusC/RagA_CS"/>
</dbReference>
<dbReference type="RefSeq" id="WP_072862026.1">
    <property type="nucleotide sequence ID" value="NZ_FQUX01000003.1"/>
</dbReference>
<keyword evidence="9 10" id="KW-0998">Cell outer membrane</keyword>
<dbReference type="SUPFAM" id="SSF56935">
    <property type="entry name" value="Porins"/>
    <property type="match status" value="1"/>
</dbReference>
<keyword evidence="7 11" id="KW-0798">TonB box</keyword>
<keyword evidence="14" id="KW-1185">Reference proteome</keyword>
<evidence type="ECO:0000313" key="13">
    <source>
        <dbReference type="EMBL" id="SHF35272.1"/>
    </source>
</evidence>
<evidence type="ECO:0000256" key="6">
    <source>
        <dbReference type="ARBA" id="ARBA00023004"/>
    </source>
</evidence>
<keyword evidence="4" id="KW-0410">Iron transport</keyword>
<keyword evidence="6" id="KW-0408">Iron</keyword>
<dbReference type="Gene3D" id="2.170.130.10">
    <property type="entry name" value="TonB-dependent receptor, plug domain"/>
    <property type="match status" value="1"/>
</dbReference>
<dbReference type="Gene3D" id="2.40.170.20">
    <property type="entry name" value="TonB-dependent receptor, beta-barrel domain"/>
    <property type="match status" value="1"/>
</dbReference>
<dbReference type="Pfam" id="PF07715">
    <property type="entry name" value="Plug"/>
    <property type="match status" value="1"/>
</dbReference>
<proteinExistence type="inferred from homology"/>
<accession>A0A1M5AZB2</accession>
<gene>
    <name evidence="13" type="ORF">SAMN03080594_103444</name>
</gene>
<dbReference type="PROSITE" id="PS52016">
    <property type="entry name" value="TONB_DEPENDENT_REC_3"/>
    <property type="match status" value="1"/>
</dbReference>
<dbReference type="InterPro" id="IPR000531">
    <property type="entry name" value="Beta-barrel_TonB"/>
</dbReference>
<dbReference type="NCBIfam" id="TIGR04056">
    <property type="entry name" value="OMP_RagA_SusC"/>
    <property type="match status" value="1"/>
</dbReference>
<protein>
    <submittedName>
        <fullName evidence="13">TonB-linked outer membrane protein, SusC/RagA family</fullName>
    </submittedName>
</protein>
<dbReference type="InterPro" id="IPR012910">
    <property type="entry name" value="Plug_dom"/>
</dbReference>
<evidence type="ECO:0000313" key="14">
    <source>
        <dbReference type="Proteomes" id="UP000184406"/>
    </source>
</evidence>
<comment type="subcellular location">
    <subcellularLocation>
        <location evidence="1 10">Cell outer membrane</location>
        <topology evidence="1 10">Multi-pass membrane protein</topology>
    </subcellularLocation>
</comment>
<dbReference type="Gene3D" id="2.60.40.1120">
    <property type="entry name" value="Carboxypeptidase-like, regulatory domain"/>
    <property type="match status" value="1"/>
</dbReference>
<feature type="domain" description="Secretin/TonB short N-terminal" evidence="12">
    <location>
        <begin position="68"/>
        <end position="120"/>
    </location>
</feature>
<keyword evidence="5 10" id="KW-0812">Transmembrane</keyword>
<dbReference type="Pfam" id="PF07660">
    <property type="entry name" value="STN"/>
    <property type="match status" value="1"/>
</dbReference>
<evidence type="ECO:0000256" key="8">
    <source>
        <dbReference type="ARBA" id="ARBA00023136"/>
    </source>
</evidence>
<name>A0A1M5AZB2_9FLAO</name>
<dbReference type="Pfam" id="PF13715">
    <property type="entry name" value="CarbopepD_reg_2"/>
    <property type="match status" value="1"/>
</dbReference>
<dbReference type="InterPro" id="IPR037066">
    <property type="entry name" value="Plug_dom_sf"/>
</dbReference>
<dbReference type="FunFam" id="2.170.130.10:FF:000008">
    <property type="entry name" value="SusC/RagA family TonB-linked outer membrane protein"/>
    <property type="match status" value="1"/>
</dbReference>
<dbReference type="InterPro" id="IPR023996">
    <property type="entry name" value="TonB-dep_OMP_SusC/RagA"/>
</dbReference>
<sequence length="1141" mass="125882">MKNIYFKGWPSPIPFKMTLKMKLTTLLLIVSLFKIQANSYSQNTKISISHDQISIRDVFKEIEDKSEFRFLYKNKEIDLKRTVSIHVTKENIYDILSRLFKGTSIKYEVLDNRQIVLTKQLSGIFKVEDDIPIAAGILQITVNGNIADSNGSPLAGANVVEKGTTNGVTADFDGNFSINLRDNNAVLVVSYIGFATKEVQVNGQANLSIILEESSAGLDEVVVVGYGTTRLSEITGAVGVVTSEELTRQPAVNPLQNLRGKVAGVSVFSNSGQPGAGNNNVVIRGVGTINASTRPLYVVDGQQTDNIDFLNPSDIESIEVLKDASSAAIYGARGANGVILVTTQSGLKYNGTMVEYSSNLSFGTLAKKRNSLYTAMNSEEFLEVQRKSYENIPLYPNYVPGSTPPVFTTNNPLLFDAQGNPLYDTNWEDETTRTAISHDHHLSIRSGSEKSSTGFFLNYTDQQGVFTNSYFKRADTKFTYNTDLNDWLSVGAILRLNYVWENEALIEGFGTDPIARTIIEYAPIFPIRFPDGTYSSSNSANLTGTGLLLESGPNPVSVLEEVDNLNDRVNFEGNTFADVRLTPDLTFRSQFGITYRTFRNRYFAPATLFGTGSPDGVARVSHSTNTFWQNENFLTYEKEIGVSRLKGVLGASWAGYSSDGVSTTVRGFDNSFFKYNNLGAGSNTQPASSNYNDWSLNSYFFRGNYTFNNKYNLTLTGRADGSSRFGRNNKYGFFPSVGANWVVSREDFLKDSKVINSLKMRASYGVVGNTDIPSYASLATVGSGTNLIGGQLRSTSYLTRLANPDLKWERTSQFNVGLDLLAFKDVITISADYYYKLTTDLLLDRPIPSASGFESILANIGSVSNRGIDFLISSKNIETQKYSWNTSLSVNYNKNRIEALGENNEDIFPGPGFVDGSQTILRVGEPVSSFWGLERLGIYGTDEVAEAAAVGKVPGQIKRSAERKIIGNGLPDYRGSFINRFSAGQFDAIVDLQFSLGAEILQQFVTTAEDRQALTNGFKSQLVNGWTPDNQDTFIPQIRNTVLSGQDLAVDSHWVADGSYVRGNLLSLGYTFNDQILETLGFKYARFNLSLENAFVIVSDEFKGYDPEQNGLNDGSNFGQNIEFYSYPKPRTFSMGLNVKF</sequence>
<evidence type="ECO:0000256" key="4">
    <source>
        <dbReference type="ARBA" id="ARBA00022496"/>
    </source>
</evidence>
<keyword evidence="3 10" id="KW-1134">Transmembrane beta strand</keyword>
<dbReference type="Proteomes" id="UP000184406">
    <property type="component" value="Unassembled WGS sequence"/>
</dbReference>
<dbReference type="GO" id="GO:0009279">
    <property type="term" value="C:cell outer membrane"/>
    <property type="evidence" value="ECO:0007669"/>
    <property type="project" value="UniProtKB-SubCell"/>
</dbReference>
<evidence type="ECO:0000256" key="2">
    <source>
        <dbReference type="ARBA" id="ARBA00022448"/>
    </source>
</evidence>
<dbReference type="AlphaFoldDB" id="A0A1M5AZB2"/>
<evidence type="ECO:0000256" key="11">
    <source>
        <dbReference type="RuleBase" id="RU003357"/>
    </source>
</evidence>
<dbReference type="InterPro" id="IPR008969">
    <property type="entry name" value="CarboxyPept-like_regulatory"/>
</dbReference>
<dbReference type="InterPro" id="IPR039426">
    <property type="entry name" value="TonB-dep_rcpt-like"/>
</dbReference>
<evidence type="ECO:0000256" key="10">
    <source>
        <dbReference type="PROSITE-ProRule" id="PRU01360"/>
    </source>
</evidence>
<keyword evidence="2 10" id="KW-0813">Transport</keyword>
<comment type="similarity">
    <text evidence="10 11">Belongs to the TonB-dependent receptor family.</text>
</comment>
<evidence type="ECO:0000256" key="9">
    <source>
        <dbReference type="ARBA" id="ARBA00023237"/>
    </source>
</evidence>
<evidence type="ECO:0000256" key="7">
    <source>
        <dbReference type="ARBA" id="ARBA00023077"/>
    </source>
</evidence>
<evidence type="ECO:0000256" key="3">
    <source>
        <dbReference type="ARBA" id="ARBA00022452"/>
    </source>
</evidence>
<organism evidence="13 14">
    <name type="scientific">Arenibacter palladensis</name>
    <dbReference type="NCBI Taxonomy" id="237373"/>
    <lineage>
        <taxon>Bacteria</taxon>
        <taxon>Pseudomonadati</taxon>
        <taxon>Bacteroidota</taxon>
        <taxon>Flavobacteriia</taxon>
        <taxon>Flavobacteriales</taxon>
        <taxon>Flavobacteriaceae</taxon>
        <taxon>Arenibacter</taxon>
    </lineage>
</organism>
<dbReference type="SMART" id="SM00965">
    <property type="entry name" value="STN"/>
    <property type="match status" value="1"/>
</dbReference>
<dbReference type="InterPro" id="IPR011662">
    <property type="entry name" value="Secretin/TonB_short_N"/>
</dbReference>
<dbReference type="EMBL" id="FQUX01000003">
    <property type="protein sequence ID" value="SHF35272.1"/>
    <property type="molecule type" value="Genomic_DNA"/>
</dbReference>
<keyword evidence="4" id="KW-0406">Ion transport</keyword>
<reference evidence="14" key="1">
    <citation type="submission" date="2016-11" db="EMBL/GenBank/DDBJ databases">
        <authorList>
            <person name="Varghese N."/>
            <person name="Submissions S."/>
        </authorList>
    </citation>
    <scope>NUCLEOTIDE SEQUENCE [LARGE SCALE GENOMIC DNA]</scope>
    <source>
        <strain evidence="14">DSM 17539</strain>
    </source>
</reference>
<evidence type="ECO:0000259" key="12">
    <source>
        <dbReference type="SMART" id="SM00965"/>
    </source>
</evidence>
<dbReference type="NCBIfam" id="TIGR04057">
    <property type="entry name" value="SusC_RagA_signa"/>
    <property type="match status" value="1"/>
</dbReference>
<dbReference type="SUPFAM" id="SSF49464">
    <property type="entry name" value="Carboxypeptidase regulatory domain-like"/>
    <property type="match status" value="1"/>
</dbReference>